<dbReference type="InterPro" id="IPR027417">
    <property type="entry name" value="P-loop_NTPase"/>
</dbReference>
<comment type="caution">
    <text evidence="3">The sequence shown here is derived from an EMBL/GenBank/DDBJ whole genome shotgun (WGS) entry which is preliminary data.</text>
</comment>
<keyword evidence="3" id="KW-0378">Hydrolase</keyword>
<dbReference type="SMART" id="SM00382">
    <property type="entry name" value="AAA"/>
    <property type="match status" value="1"/>
</dbReference>
<dbReference type="SUPFAM" id="SSF52540">
    <property type="entry name" value="P-loop containing nucleoside triphosphate hydrolases"/>
    <property type="match status" value="1"/>
</dbReference>
<evidence type="ECO:0000259" key="2">
    <source>
        <dbReference type="SMART" id="SM00382"/>
    </source>
</evidence>
<dbReference type="InterPro" id="IPR003959">
    <property type="entry name" value="ATPase_AAA_core"/>
</dbReference>
<dbReference type="PANTHER" id="PTHR46411">
    <property type="entry name" value="FAMILY ATPASE, PUTATIVE-RELATED"/>
    <property type="match status" value="1"/>
</dbReference>
<reference evidence="3" key="1">
    <citation type="journal article" date="2020" name="Stud. Mycol.">
        <title>101 Dothideomycetes genomes: a test case for predicting lifestyles and emergence of pathogens.</title>
        <authorList>
            <person name="Haridas S."/>
            <person name="Albert R."/>
            <person name="Binder M."/>
            <person name="Bloem J."/>
            <person name="Labutti K."/>
            <person name="Salamov A."/>
            <person name="Andreopoulos B."/>
            <person name="Baker S."/>
            <person name="Barry K."/>
            <person name="Bills G."/>
            <person name="Bluhm B."/>
            <person name="Cannon C."/>
            <person name="Castanera R."/>
            <person name="Culley D."/>
            <person name="Daum C."/>
            <person name="Ezra D."/>
            <person name="Gonzalez J."/>
            <person name="Henrissat B."/>
            <person name="Kuo A."/>
            <person name="Liang C."/>
            <person name="Lipzen A."/>
            <person name="Lutzoni F."/>
            <person name="Magnuson J."/>
            <person name="Mondo S."/>
            <person name="Nolan M."/>
            <person name="Ohm R."/>
            <person name="Pangilinan J."/>
            <person name="Park H.-J."/>
            <person name="Ramirez L."/>
            <person name="Alfaro M."/>
            <person name="Sun H."/>
            <person name="Tritt A."/>
            <person name="Yoshinaga Y."/>
            <person name="Zwiers L.-H."/>
            <person name="Turgeon B."/>
            <person name="Goodwin S."/>
            <person name="Spatafora J."/>
            <person name="Crous P."/>
            <person name="Grigoriev I."/>
        </authorList>
    </citation>
    <scope>NUCLEOTIDE SEQUENCE</scope>
    <source>
        <strain evidence="3">CBS 125425</strain>
    </source>
</reference>
<sequence length="665" mass="74563">MTSTFSPQKAQKAQKALASTGSLPSIHFVYEDPLRPSKWTTEYPSALGPPVEDAESAQHAMIVRMKLSADPAKTLDLHSIVVQSIPLKKVLSKVLDGYPGFTFELERLEFLAPFECFVHRWGAMRAMFSELLNDKNAGEAFAHFELLYNTVQKELGSTLQEKEDMLRHGVIKFKLMWTLFEPDCLIYHRPKIEDQDRVYRLKSAKVDESNGKTLYKMESRYVDFDGTEFGYNKETLSVASFAGTKKITELEAYPLALHEDLDGMKSKLIERGRLFEAFKGHHFVNYGGFAIGKESRGQRKFAVNGRVIIDADSHIRMNSKVNLEYMNTSTPNTVKKPTSPAQESDTDEDVVVLPPKTNANMEESSAGKKPTITKNTKSALTDEELLLADSKVRGYSLRDKKWFQFFIDSTHDIVWQGDAFKSLVAPPDQKDLVLAVAQSQIQAHQQDTFDDFIQGKGQGVIMLLAGPPGVGKTLTAEGIAEAMKSPLFTIGAADLGAKTNTVEKHLGEVLDLCTRWKAVLLLDEADVFMEARTKTDLERNKMISVFLRLLEYFSGLMFLTTNRLDEIDSAFESRIHLTLQYSELDKPSRKQVWKSLLEKSARGQDSNVGPFDDSELEKLAKIELNGRQIKNVLKTAGLLAQGKGECLGMGHLETVIGLRKANERK</sequence>
<dbReference type="CDD" id="cd19481">
    <property type="entry name" value="RecA-like_protease"/>
    <property type="match status" value="1"/>
</dbReference>
<evidence type="ECO:0000313" key="4">
    <source>
        <dbReference type="Proteomes" id="UP000799444"/>
    </source>
</evidence>
<dbReference type="InterPro" id="IPR003593">
    <property type="entry name" value="AAA+_ATPase"/>
</dbReference>
<keyword evidence="4" id="KW-1185">Reference proteome</keyword>
<feature type="compositionally biased region" description="Polar residues" evidence="1">
    <location>
        <begin position="328"/>
        <end position="343"/>
    </location>
</feature>
<feature type="region of interest" description="Disordered" evidence="1">
    <location>
        <begin position="328"/>
        <end position="348"/>
    </location>
</feature>
<dbReference type="EMBL" id="ML996365">
    <property type="protein sequence ID" value="KAF2726995.1"/>
    <property type="molecule type" value="Genomic_DNA"/>
</dbReference>
<name>A0A9P4QIP0_9PLEO</name>
<accession>A0A9P4QIP0</accession>
<dbReference type="PANTHER" id="PTHR46411:SF3">
    <property type="entry name" value="AAA+ ATPASE DOMAIN-CONTAINING PROTEIN"/>
    <property type="match status" value="1"/>
</dbReference>
<dbReference type="GO" id="GO:0016887">
    <property type="term" value="F:ATP hydrolysis activity"/>
    <property type="evidence" value="ECO:0007669"/>
    <property type="project" value="InterPro"/>
</dbReference>
<evidence type="ECO:0000313" key="3">
    <source>
        <dbReference type="EMBL" id="KAF2726995.1"/>
    </source>
</evidence>
<dbReference type="Pfam" id="PF00004">
    <property type="entry name" value="AAA"/>
    <property type="match status" value="1"/>
</dbReference>
<gene>
    <name evidence="3" type="ORF">EJ04DRAFT_582338</name>
</gene>
<dbReference type="InterPro" id="IPR054289">
    <property type="entry name" value="DUF7025"/>
</dbReference>
<dbReference type="Proteomes" id="UP000799444">
    <property type="component" value="Unassembled WGS sequence"/>
</dbReference>
<dbReference type="GO" id="GO:0005524">
    <property type="term" value="F:ATP binding"/>
    <property type="evidence" value="ECO:0007669"/>
    <property type="project" value="InterPro"/>
</dbReference>
<dbReference type="OrthoDB" id="10042665at2759"/>
<dbReference type="AlphaFoldDB" id="A0A9P4QIP0"/>
<feature type="domain" description="AAA+ ATPase" evidence="2">
    <location>
        <begin position="458"/>
        <end position="585"/>
    </location>
</feature>
<dbReference type="Pfam" id="PF22942">
    <property type="entry name" value="DUF7025"/>
    <property type="match status" value="1"/>
</dbReference>
<protein>
    <submittedName>
        <fullName evidence="3">P-loop containing nucleoside triphosphate hydrolase protein</fullName>
    </submittedName>
</protein>
<dbReference type="Gene3D" id="3.40.50.300">
    <property type="entry name" value="P-loop containing nucleotide triphosphate hydrolases"/>
    <property type="match status" value="1"/>
</dbReference>
<proteinExistence type="predicted"/>
<organism evidence="3 4">
    <name type="scientific">Polyplosphaeria fusca</name>
    <dbReference type="NCBI Taxonomy" id="682080"/>
    <lineage>
        <taxon>Eukaryota</taxon>
        <taxon>Fungi</taxon>
        <taxon>Dikarya</taxon>
        <taxon>Ascomycota</taxon>
        <taxon>Pezizomycotina</taxon>
        <taxon>Dothideomycetes</taxon>
        <taxon>Pleosporomycetidae</taxon>
        <taxon>Pleosporales</taxon>
        <taxon>Tetraplosphaeriaceae</taxon>
        <taxon>Polyplosphaeria</taxon>
    </lineage>
</organism>
<evidence type="ECO:0000256" key="1">
    <source>
        <dbReference type="SAM" id="MobiDB-lite"/>
    </source>
</evidence>